<evidence type="ECO:0000313" key="2">
    <source>
        <dbReference type="EMBL" id="VTT25729.1"/>
    </source>
</evidence>
<feature type="domain" description="Homeodomain phBC6A51-type" evidence="1">
    <location>
        <begin position="3"/>
        <end position="106"/>
    </location>
</feature>
<organism evidence="2 3">
    <name type="scientific">Streptococcus dysgalactiae subsp. equisimilis</name>
    <name type="common">Streptococcus equisimilis</name>
    <dbReference type="NCBI Taxonomy" id="119602"/>
    <lineage>
        <taxon>Bacteria</taxon>
        <taxon>Bacillati</taxon>
        <taxon>Bacillota</taxon>
        <taxon>Bacilli</taxon>
        <taxon>Lactobacillales</taxon>
        <taxon>Streptococcaceae</taxon>
        <taxon>Streptococcus</taxon>
    </lineage>
</organism>
<dbReference type="Proteomes" id="UP000339049">
    <property type="component" value="Unassembled WGS sequence"/>
</dbReference>
<dbReference type="EMBL" id="CABEIY010000007">
    <property type="protein sequence ID" value="VTT25729.1"/>
    <property type="molecule type" value="Genomic_DNA"/>
</dbReference>
<gene>
    <name evidence="2" type="ORF">NCTC11557_01724</name>
</gene>
<protein>
    <recommendedName>
        <fullName evidence="1">Homeodomain phBC6A51-type domain-containing protein</fullName>
    </recommendedName>
</protein>
<dbReference type="InterPro" id="IPR024978">
    <property type="entry name" value="Homeodomain_phBC6A51-type"/>
</dbReference>
<accession>A0AAE9R4B9</accession>
<evidence type="ECO:0000313" key="3">
    <source>
        <dbReference type="Proteomes" id="UP000339049"/>
    </source>
</evidence>
<dbReference type="Gene3D" id="1.10.10.60">
    <property type="entry name" value="Homeodomain-like"/>
    <property type="match status" value="1"/>
</dbReference>
<proteinExistence type="predicted"/>
<reference evidence="2 3" key="1">
    <citation type="submission" date="2019-05" db="EMBL/GenBank/DDBJ databases">
        <authorList>
            <consortium name="Pathogen Informatics"/>
        </authorList>
    </citation>
    <scope>NUCLEOTIDE SEQUENCE [LARGE SCALE GENOMIC DNA]</scope>
    <source>
        <strain evidence="2 3">NCTC11557</strain>
    </source>
</reference>
<comment type="caution">
    <text evidence="2">The sequence shown here is derived from an EMBL/GenBank/DDBJ whole genome shotgun (WGS) entry which is preliminary data.</text>
</comment>
<dbReference type="Pfam" id="PF13022">
    <property type="entry name" value="HTH_Tnp_1_2"/>
    <property type="match status" value="1"/>
</dbReference>
<sequence length="131" mass="14974">MVLSKKQLKAIELLFEGRFKDYQIAEEVKVTPQTLVNWKKNPEFVEALRQKGMNYMHTTMIAPLIKNQFKLAMTAKSEQVRQSATKDLLDRLGVGDEQHVKIDMEADINHSNTDPFDGLSVAELRKLIDDG</sequence>
<dbReference type="RefSeq" id="WP_172453887.1">
    <property type="nucleotide sequence ID" value="NZ_CABEIY010000007.1"/>
</dbReference>
<name>A0AAE9R4B9_STREQ</name>
<evidence type="ECO:0000259" key="1">
    <source>
        <dbReference type="Pfam" id="PF13022"/>
    </source>
</evidence>
<dbReference type="AlphaFoldDB" id="A0AAE9R4B9"/>